<keyword evidence="1" id="KW-0472">Membrane</keyword>
<dbReference type="eggNOG" id="COG0671">
    <property type="taxonomic scope" value="Bacteria"/>
</dbReference>
<proteinExistence type="predicted"/>
<evidence type="ECO:0000259" key="2">
    <source>
        <dbReference type="SMART" id="SM00014"/>
    </source>
</evidence>
<evidence type="ECO:0000313" key="3">
    <source>
        <dbReference type="EMBL" id="SNU89158.1"/>
    </source>
</evidence>
<dbReference type="Gene3D" id="1.20.144.10">
    <property type="entry name" value="Phosphatidic acid phosphatase type 2/haloperoxidase"/>
    <property type="match status" value="2"/>
</dbReference>
<dbReference type="Pfam" id="PF01569">
    <property type="entry name" value="PAP2"/>
    <property type="match status" value="1"/>
</dbReference>
<protein>
    <submittedName>
        <fullName evidence="3">Membrane associated phosphatase</fullName>
        <ecNumber evidence="3">3.6.1.27</ecNumber>
    </submittedName>
</protein>
<feature type="transmembrane region" description="Helical" evidence="1">
    <location>
        <begin position="160"/>
        <end position="181"/>
    </location>
</feature>
<dbReference type="AlphaFoldDB" id="A0A239SWE0"/>
<dbReference type="InterPro" id="IPR000326">
    <property type="entry name" value="PAP2/HPO"/>
</dbReference>
<organism evidence="3 4">
    <name type="scientific">Streptococcus merionis</name>
    <dbReference type="NCBI Taxonomy" id="400065"/>
    <lineage>
        <taxon>Bacteria</taxon>
        <taxon>Bacillati</taxon>
        <taxon>Bacillota</taxon>
        <taxon>Bacilli</taxon>
        <taxon>Lactobacillales</taxon>
        <taxon>Streptococcaceae</taxon>
        <taxon>Streptococcus</taxon>
    </lineage>
</organism>
<keyword evidence="4" id="KW-1185">Reference proteome</keyword>
<dbReference type="RefSeq" id="WP_018374221.1">
    <property type="nucleotide sequence ID" value="NZ_LT906439.1"/>
</dbReference>
<dbReference type="SMART" id="SM00014">
    <property type="entry name" value="acidPPc"/>
    <property type="match status" value="1"/>
</dbReference>
<dbReference type="CDD" id="cd03392">
    <property type="entry name" value="PAP2_like_2"/>
    <property type="match status" value="1"/>
</dbReference>
<feature type="transmembrane region" description="Helical" evidence="1">
    <location>
        <begin position="129"/>
        <end position="148"/>
    </location>
</feature>
<keyword evidence="1" id="KW-0812">Transmembrane</keyword>
<dbReference type="SUPFAM" id="SSF48317">
    <property type="entry name" value="Acid phosphatase/Vanadium-dependent haloperoxidase"/>
    <property type="match status" value="1"/>
</dbReference>
<dbReference type="PANTHER" id="PTHR14969">
    <property type="entry name" value="SPHINGOSINE-1-PHOSPHATE PHOSPHOHYDROLASE"/>
    <property type="match status" value="1"/>
</dbReference>
<feature type="transmembrane region" description="Helical" evidence="1">
    <location>
        <begin position="88"/>
        <end position="109"/>
    </location>
</feature>
<dbReference type="KEGG" id="smen:SAMEA4412692_1382"/>
<sequence length="219" mass="25102">MKNKQKYLTQGSFALLFFVILGYVIKFYPNDLSQLDVDFQAWLRGDLPDRLNDFYRTVTVLGNTPIIMSYTALIAATFYYIRKWRAEGIMLLGNLLVMGVASTLLKLVYNRERPSLEYLIADPIGASFPSWHAASTMVVALSLCVVVEQRIRSNQFVKRLMQLLLIVLAAVVGISRLYLGVHYPSDVIAGWLLAVAIVSIVYPFYDQKRFEWRFQSKQK</sequence>
<gene>
    <name evidence="3" type="primary">bcrC</name>
    <name evidence="3" type="ORF">SAMEA4412692_01382</name>
</gene>
<feature type="domain" description="Phosphatidic acid phosphatase type 2/haloperoxidase" evidence="2">
    <location>
        <begin position="87"/>
        <end position="202"/>
    </location>
</feature>
<reference evidence="3 4" key="1">
    <citation type="submission" date="2017-06" db="EMBL/GenBank/DDBJ databases">
        <authorList>
            <consortium name="Pathogen Informatics"/>
        </authorList>
    </citation>
    <scope>NUCLEOTIDE SEQUENCE [LARGE SCALE GENOMIC DNA]</scope>
    <source>
        <strain evidence="3 4">NCTC13788</strain>
    </source>
</reference>
<keyword evidence="3" id="KW-0378">Hydrolase</keyword>
<name>A0A239SWE0_9STRE</name>
<feature type="transmembrane region" description="Helical" evidence="1">
    <location>
        <begin position="187"/>
        <end position="205"/>
    </location>
</feature>
<dbReference type="GO" id="GO:0050380">
    <property type="term" value="F:undecaprenyl-diphosphatase activity"/>
    <property type="evidence" value="ECO:0007669"/>
    <property type="project" value="UniProtKB-EC"/>
</dbReference>
<dbReference type="InterPro" id="IPR036938">
    <property type="entry name" value="PAP2/HPO_sf"/>
</dbReference>
<dbReference type="EMBL" id="LT906439">
    <property type="protein sequence ID" value="SNU89158.1"/>
    <property type="molecule type" value="Genomic_DNA"/>
</dbReference>
<evidence type="ECO:0000313" key="4">
    <source>
        <dbReference type="Proteomes" id="UP000215185"/>
    </source>
</evidence>
<dbReference type="OrthoDB" id="9789113at2"/>
<dbReference type="Proteomes" id="UP000215185">
    <property type="component" value="Chromosome 1"/>
</dbReference>
<dbReference type="STRING" id="1123308.GCA_000380085_01685"/>
<feature type="transmembrane region" description="Helical" evidence="1">
    <location>
        <begin position="7"/>
        <end position="25"/>
    </location>
</feature>
<feature type="transmembrane region" description="Helical" evidence="1">
    <location>
        <begin position="60"/>
        <end position="81"/>
    </location>
</feature>
<evidence type="ECO:0000256" key="1">
    <source>
        <dbReference type="SAM" id="Phobius"/>
    </source>
</evidence>
<keyword evidence="1" id="KW-1133">Transmembrane helix</keyword>
<dbReference type="EC" id="3.6.1.27" evidence="3"/>
<dbReference type="PANTHER" id="PTHR14969:SF13">
    <property type="entry name" value="AT30094P"/>
    <property type="match status" value="1"/>
</dbReference>
<accession>A0A239SWE0</accession>